<name>A0A834SX04_9FABA</name>
<accession>A0A834SX04</accession>
<gene>
    <name evidence="1" type="ORF">G2W53_037118</name>
</gene>
<keyword evidence="2" id="KW-1185">Reference proteome</keyword>
<dbReference type="AlphaFoldDB" id="A0A834SX04"/>
<evidence type="ECO:0000313" key="1">
    <source>
        <dbReference type="EMBL" id="KAF7810375.1"/>
    </source>
</evidence>
<protein>
    <submittedName>
        <fullName evidence="1">Uncharacterized protein</fullName>
    </submittedName>
</protein>
<dbReference type="Proteomes" id="UP000634136">
    <property type="component" value="Unassembled WGS sequence"/>
</dbReference>
<organism evidence="1 2">
    <name type="scientific">Senna tora</name>
    <dbReference type="NCBI Taxonomy" id="362788"/>
    <lineage>
        <taxon>Eukaryota</taxon>
        <taxon>Viridiplantae</taxon>
        <taxon>Streptophyta</taxon>
        <taxon>Embryophyta</taxon>
        <taxon>Tracheophyta</taxon>
        <taxon>Spermatophyta</taxon>
        <taxon>Magnoliopsida</taxon>
        <taxon>eudicotyledons</taxon>
        <taxon>Gunneridae</taxon>
        <taxon>Pentapetalae</taxon>
        <taxon>rosids</taxon>
        <taxon>fabids</taxon>
        <taxon>Fabales</taxon>
        <taxon>Fabaceae</taxon>
        <taxon>Caesalpinioideae</taxon>
        <taxon>Cassia clade</taxon>
        <taxon>Senna</taxon>
    </lineage>
</organism>
<comment type="caution">
    <text evidence="1">The sequence shown here is derived from an EMBL/GenBank/DDBJ whole genome shotgun (WGS) entry which is preliminary data.</text>
</comment>
<evidence type="ECO:0000313" key="2">
    <source>
        <dbReference type="Proteomes" id="UP000634136"/>
    </source>
</evidence>
<dbReference type="EMBL" id="JAAIUW010000011">
    <property type="protein sequence ID" value="KAF7810375.1"/>
    <property type="molecule type" value="Genomic_DNA"/>
</dbReference>
<reference evidence="1" key="1">
    <citation type="submission" date="2020-09" db="EMBL/GenBank/DDBJ databases">
        <title>Genome-Enabled Discovery of Anthraquinone Biosynthesis in Senna tora.</title>
        <authorList>
            <person name="Kang S.-H."/>
            <person name="Pandey R.P."/>
            <person name="Lee C.-M."/>
            <person name="Sim J.-S."/>
            <person name="Jeong J.-T."/>
            <person name="Choi B.-S."/>
            <person name="Jung M."/>
            <person name="Ginzburg D."/>
            <person name="Zhao K."/>
            <person name="Won S.Y."/>
            <person name="Oh T.-J."/>
            <person name="Yu Y."/>
            <person name="Kim N.-H."/>
            <person name="Lee O.R."/>
            <person name="Lee T.-H."/>
            <person name="Bashyal P."/>
            <person name="Kim T.-S."/>
            <person name="Lee W.-H."/>
            <person name="Kawkins C."/>
            <person name="Kim C.-K."/>
            <person name="Kim J.S."/>
            <person name="Ahn B.O."/>
            <person name="Rhee S.Y."/>
            <person name="Sohng J.K."/>
        </authorList>
    </citation>
    <scope>NUCLEOTIDE SEQUENCE</scope>
    <source>
        <tissue evidence="1">Leaf</tissue>
    </source>
</reference>
<sequence>MGDSRPDLETLFPIETLSVEPQLTLDDSRAELPEEDSIEEGEEGVLVLAAILAVASSPYSPPLLATTLTITSVAQ</sequence>
<proteinExistence type="predicted"/>